<feature type="domain" description="Flagellar basal-body/hook protein C-terminal" evidence="8">
    <location>
        <begin position="1334"/>
        <end position="1371"/>
    </location>
</feature>
<evidence type="ECO:0000313" key="10">
    <source>
        <dbReference type="EMBL" id="NVO22096.1"/>
    </source>
</evidence>
<dbReference type="EMBL" id="JABCJE010000001">
    <property type="protein sequence ID" value="NVO22096.1"/>
    <property type="molecule type" value="Genomic_DNA"/>
</dbReference>
<keyword evidence="6" id="KW-0975">Bacterial flagellum</keyword>
<accession>A0A850PZ36</accession>
<evidence type="ECO:0000313" key="11">
    <source>
        <dbReference type="Proteomes" id="UP000592216"/>
    </source>
</evidence>
<evidence type="ECO:0000259" key="9">
    <source>
        <dbReference type="Pfam" id="PF22638"/>
    </source>
</evidence>
<keyword evidence="5" id="KW-0964">Secreted</keyword>
<evidence type="ECO:0000259" key="7">
    <source>
        <dbReference type="Pfam" id="PF00460"/>
    </source>
</evidence>
<feature type="domain" description="Flagellar basal body rod protein N-terminal" evidence="7">
    <location>
        <begin position="5"/>
        <end position="34"/>
    </location>
</feature>
<dbReference type="InterPro" id="IPR001444">
    <property type="entry name" value="Flag_bb_rod_N"/>
</dbReference>
<dbReference type="RefSeq" id="WP_177156469.1">
    <property type="nucleotide sequence ID" value="NZ_JABCJE010000001.1"/>
</dbReference>
<dbReference type="GO" id="GO:0009424">
    <property type="term" value="C:bacterial-type flagellum hook"/>
    <property type="evidence" value="ECO:0007669"/>
    <property type="project" value="InterPro"/>
</dbReference>
<comment type="caution">
    <text evidence="10">The sequence shown here is derived from an EMBL/GenBank/DDBJ whole genome shotgun (WGS) entry which is preliminary data.</text>
</comment>
<proteinExistence type="inferred from homology"/>
<evidence type="ECO:0000259" key="8">
    <source>
        <dbReference type="Pfam" id="PF06429"/>
    </source>
</evidence>
<comment type="subcellular location">
    <subcellularLocation>
        <location evidence="1">Bacterial flagellum basal body</location>
    </subcellularLocation>
    <subcellularLocation>
        <location evidence="2">Secreted</location>
    </subcellularLocation>
</comment>
<feature type="domain" description="Flagellar hook-associated protein FlgK helical" evidence="9">
    <location>
        <begin position="102"/>
        <end position="323"/>
    </location>
</feature>
<dbReference type="Pfam" id="PF00460">
    <property type="entry name" value="Flg_bb_rod"/>
    <property type="match status" value="1"/>
</dbReference>
<sequence>MSGILDIGRSGIRAAQAKLQVTSENIANADTEGYHRRIAVTEEIGGGKMSPIHAGTQSQGVTVSEIKRAFDGILAERVRTASGAVEVQEAALPPLNLLEARLTPQPGGVLEMMDNFFDGIASVAGDPVDVGLRTIMIDGANSFVEGVKSLAADMENMIAVTTEDGALQIDQANLILKELGEIQQKVAVTQDTGALNPLFDRRDKLLVDLAKINDINVEFDDHNLMTVTWGKNPGGLVLIEEDNVSQLQQVNADRVRIIPQDPTEEAQSRTVSGGSLYGLSTAVGVIRSALNDLNDWAQTIAAQMNAIHNEGVDLDGLPGGDLFALQGWKVQSSQINRGTGVAEVTVTDPTVMPEGPLDLVRDSLAGLWKVYDPDGAEIASGDTQITLPGMVISLAGKPFNGDRIDLTRREGNASDLAFLISKPERIASASASTVTPAGGNLGNAKIVVARSDEEITTVGQMSALTGSSALTATEFLSAGVVGVIPSGTETFTLASMDRQASLSFAVDGSDIGALKVTIDGTLHEFIPDTFQTQADFVAQINDGTILDANGERLSSLGGRVMISGSELMLEVAGASTSVTATMTNGAGTSSATILADPELAADIAVFTRDGLQIAGAPLDPAEAEAFIIEANGFQPGATYRMADLNNPDGYRGITMTQSSATGNYVATLRETVGLQAWATYDTAAITPAVTLDVTALGGGLINVPEGSSAQQMADLMRTEVDGTVTARTDISLAFPDDGKVRFKLQGDNVSPFQIDADVYGGDVTELAQAINLASPSTGISASIDPSAGRLILTSDTGADINISVFTHSTGGSMVVDKVDEFGNSFGLGTTSLGASGLDTLRAVGTVSVAAQDDFSVSEGALSIGAEADPFNGGRATREIQDAGATQVFRFAYDAALDGPSDDGLTQTAGSAFYTLNIEDPTVGTLSATFDPAEFGAVDDVDAAYGMASALRAQSPSSRMTGEAVANIPANGTMMRVDLGDQTYAITMTDGEPVVTGPEKGMVTAYFDASNKLVVETTDGAFDGAMLAVSSSPGNAAAFGMGATNLITKQTTGGEINIDTLPLGPHAVNFTLGGTAYVLRANNAGNGSISASSVGFPGTVSYDAATQKITITPPAGSGEIDFPPQAGAGLLGFQTSDTSLLVTDDGSLEVRSADNRILDITGEMQASGRRLTLSGLPNEQFIVAMGSNGATKLTADVTPRILEEADRSVEVRILDADNGLVGLYDTETGDEIARRALDENGNAQIGHYSVTFSAGYITGDSFQINPAQPDYADARTVEKLADLQMRNLDSGLGGFTAIFNEMVTDVGGKVSGAENRKSTANSLLESALAAEAKVSAVDLDTEAANLISQQQAYQANAQIISVARALFDTLINAL</sequence>
<gene>
    <name evidence="10" type="ORF">HJ536_01890</name>
</gene>
<dbReference type="PANTHER" id="PTHR30033:SF2">
    <property type="entry name" value="FLAGELLAR HOOK PROTEIN"/>
    <property type="match status" value="1"/>
</dbReference>
<dbReference type="InterPro" id="IPR010810">
    <property type="entry name" value="Flagellin_hook_IN_motif"/>
</dbReference>
<dbReference type="Pfam" id="PF07196">
    <property type="entry name" value="Flagellin_IN"/>
    <property type="match status" value="1"/>
</dbReference>
<evidence type="ECO:0000256" key="3">
    <source>
        <dbReference type="ARBA" id="ARBA00009677"/>
    </source>
</evidence>
<name>A0A850PZ36_9RHOB</name>
<dbReference type="InterPro" id="IPR010930">
    <property type="entry name" value="Flg_bb/hook_C_dom"/>
</dbReference>
<dbReference type="Gene3D" id="3.30.70.2120">
    <property type="match status" value="1"/>
</dbReference>
<dbReference type="Pfam" id="PF22638">
    <property type="entry name" value="FlgK_D1"/>
    <property type="match status" value="1"/>
</dbReference>
<evidence type="ECO:0000256" key="6">
    <source>
        <dbReference type="ARBA" id="ARBA00023143"/>
    </source>
</evidence>
<dbReference type="GO" id="GO:0009425">
    <property type="term" value="C:bacterial-type flagellum basal body"/>
    <property type="evidence" value="ECO:0007669"/>
    <property type="project" value="UniProtKB-SubCell"/>
</dbReference>
<dbReference type="SUPFAM" id="SSF64518">
    <property type="entry name" value="Phase 1 flagellin"/>
    <property type="match status" value="1"/>
</dbReference>
<dbReference type="InterPro" id="IPR053927">
    <property type="entry name" value="FlgK_helical"/>
</dbReference>
<comment type="similarity">
    <text evidence="3">Belongs to the flagella basal body rod proteins family.</text>
</comment>
<evidence type="ECO:0000256" key="2">
    <source>
        <dbReference type="ARBA" id="ARBA00004613"/>
    </source>
</evidence>
<evidence type="ECO:0000256" key="5">
    <source>
        <dbReference type="ARBA" id="ARBA00022525"/>
    </source>
</evidence>
<reference evidence="10 11" key="1">
    <citation type="submission" date="2020-04" db="EMBL/GenBank/DDBJ databases">
        <title>Donghicola sp., a member of the Rhodobacteraceae family isolated from mangrove forest in Thailand.</title>
        <authorList>
            <person name="Charoenyingcharoen P."/>
            <person name="Yukphan P."/>
        </authorList>
    </citation>
    <scope>NUCLEOTIDE SEQUENCE [LARGE SCALE GENOMIC DNA]</scope>
    <source>
        <strain evidence="10 11">B5-SW-15</strain>
    </source>
</reference>
<evidence type="ECO:0000256" key="4">
    <source>
        <dbReference type="ARBA" id="ARBA00016244"/>
    </source>
</evidence>
<evidence type="ECO:0000256" key="1">
    <source>
        <dbReference type="ARBA" id="ARBA00004117"/>
    </source>
</evidence>
<dbReference type="PANTHER" id="PTHR30033">
    <property type="entry name" value="FLAGELLAR HOOK-ASSOCIATED PROTEIN 1"/>
    <property type="match status" value="1"/>
</dbReference>
<dbReference type="Proteomes" id="UP000592216">
    <property type="component" value="Unassembled WGS sequence"/>
</dbReference>
<dbReference type="InterPro" id="IPR002371">
    <property type="entry name" value="FlgK"/>
</dbReference>
<dbReference type="GO" id="GO:0005576">
    <property type="term" value="C:extracellular region"/>
    <property type="evidence" value="ECO:0007669"/>
    <property type="project" value="UniProtKB-SubCell"/>
</dbReference>
<protein>
    <recommendedName>
        <fullName evidence="4">Flagellar hook-associated protein 1</fullName>
    </recommendedName>
</protein>
<dbReference type="GO" id="GO:0044780">
    <property type="term" value="P:bacterial-type flagellum assembly"/>
    <property type="evidence" value="ECO:0007669"/>
    <property type="project" value="InterPro"/>
</dbReference>
<organism evidence="10 11">
    <name type="scientific">Donghicola mangrovi</name>
    <dbReference type="NCBI Taxonomy" id="2729614"/>
    <lineage>
        <taxon>Bacteria</taxon>
        <taxon>Pseudomonadati</taxon>
        <taxon>Pseudomonadota</taxon>
        <taxon>Alphaproteobacteria</taxon>
        <taxon>Rhodobacterales</taxon>
        <taxon>Roseobacteraceae</taxon>
        <taxon>Donghicola</taxon>
    </lineage>
</organism>
<dbReference type="GO" id="GO:0005198">
    <property type="term" value="F:structural molecule activity"/>
    <property type="evidence" value="ECO:0007669"/>
    <property type="project" value="InterPro"/>
</dbReference>
<dbReference type="Pfam" id="PF06429">
    <property type="entry name" value="Flg_bbr_C"/>
    <property type="match status" value="1"/>
</dbReference>